<dbReference type="Proteomes" id="UP001165060">
    <property type="component" value="Unassembled WGS sequence"/>
</dbReference>
<name>A0ABQ6MEC1_9STRA</name>
<sequence length="70" mass="7079">GHSLLFQQALLCLPTSEPPLSLPASSPPPSPPPPPLPIPPPAPSAHVRGLSIFDDESVVASLCGEPPGCP</sequence>
<gene>
    <name evidence="2" type="ORF">TeGR_g15301</name>
</gene>
<proteinExistence type="predicted"/>
<evidence type="ECO:0000313" key="3">
    <source>
        <dbReference type="Proteomes" id="UP001165060"/>
    </source>
</evidence>
<evidence type="ECO:0000313" key="2">
    <source>
        <dbReference type="EMBL" id="GMI24762.1"/>
    </source>
</evidence>
<organism evidence="2 3">
    <name type="scientific">Tetraparma gracilis</name>
    <dbReference type="NCBI Taxonomy" id="2962635"/>
    <lineage>
        <taxon>Eukaryota</taxon>
        <taxon>Sar</taxon>
        <taxon>Stramenopiles</taxon>
        <taxon>Ochrophyta</taxon>
        <taxon>Bolidophyceae</taxon>
        <taxon>Parmales</taxon>
        <taxon>Triparmaceae</taxon>
        <taxon>Tetraparma</taxon>
    </lineage>
</organism>
<reference evidence="2 3" key="1">
    <citation type="journal article" date="2023" name="Commun. Biol.">
        <title>Genome analysis of Parmales, the sister group of diatoms, reveals the evolutionary specialization of diatoms from phago-mixotrophs to photoautotrophs.</title>
        <authorList>
            <person name="Ban H."/>
            <person name="Sato S."/>
            <person name="Yoshikawa S."/>
            <person name="Yamada K."/>
            <person name="Nakamura Y."/>
            <person name="Ichinomiya M."/>
            <person name="Sato N."/>
            <person name="Blanc-Mathieu R."/>
            <person name="Endo H."/>
            <person name="Kuwata A."/>
            <person name="Ogata H."/>
        </authorList>
    </citation>
    <scope>NUCLEOTIDE SEQUENCE [LARGE SCALE GENOMIC DNA]</scope>
</reference>
<accession>A0ABQ6MEC1</accession>
<feature type="region of interest" description="Disordered" evidence="1">
    <location>
        <begin position="17"/>
        <end position="47"/>
    </location>
</feature>
<protein>
    <submittedName>
        <fullName evidence="2">Uncharacterized protein</fullName>
    </submittedName>
</protein>
<dbReference type="EMBL" id="BRYB01002739">
    <property type="protein sequence ID" value="GMI24762.1"/>
    <property type="molecule type" value="Genomic_DNA"/>
</dbReference>
<keyword evidence="3" id="KW-1185">Reference proteome</keyword>
<evidence type="ECO:0000256" key="1">
    <source>
        <dbReference type="SAM" id="MobiDB-lite"/>
    </source>
</evidence>
<feature type="non-terminal residue" evidence="2">
    <location>
        <position position="1"/>
    </location>
</feature>
<comment type="caution">
    <text evidence="2">The sequence shown here is derived from an EMBL/GenBank/DDBJ whole genome shotgun (WGS) entry which is preliminary data.</text>
</comment>
<feature type="compositionally biased region" description="Pro residues" evidence="1">
    <location>
        <begin position="17"/>
        <end position="43"/>
    </location>
</feature>